<reference evidence="3 4" key="2">
    <citation type="journal article" date="2016" name="Genome Announc.">
        <title>Complete Genome Sequence of Streptomyces ambofaciens DSM 40697, a Paradigm for Genome Plasticity Studies.</title>
        <authorList>
            <person name="Thibessard A."/>
            <person name="Leblond P."/>
        </authorList>
    </citation>
    <scope>NUCLEOTIDE SEQUENCE [LARGE SCALE GENOMIC DNA]</scope>
    <source>
        <strain evidence="3 4">DSM 40697</strain>
    </source>
</reference>
<dbReference type="Gene3D" id="3.40.50.10140">
    <property type="entry name" value="Toll/interleukin-1 receptor homology (TIR) domain"/>
    <property type="match status" value="1"/>
</dbReference>
<name>A0ABM6B5Q3_STRAM</name>
<gene>
    <name evidence="3" type="ORF">SAM40697_5245</name>
</gene>
<proteinExistence type="predicted"/>
<dbReference type="InterPro" id="IPR027417">
    <property type="entry name" value="P-loop_NTPase"/>
</dbReference>
<accession>A0ABM6B5Q3</accession>
<evidence type="ECO:0000313" key="3">
    <source>
        <dbReference type="EMBL" id="ANB09201.1"/>
    </source>
</evidence>
<evidence type="ECO:0000256" key="1">
    <source>
        <dbReference type="SAM" id="MobiDB-lite"/>
    </source>
</evidence>
<dbReference type="RefSeq" id="WP_063483404.1">
    <property type="nucleotide sequence ID" value="NZ_CP012949.1"/>
</dbReference>
<dbReference type="SUPFAM" id="SSF52540">
    <property type="entry name" value="P-loop containing nucleoside triphosphate hydrolases"/>
    <property type="match status" value="1"/>
</dbReference>
<keyword evidence="4" id="KW-1185">Reference proteome</keyword>
<dbReference type="SUPFAM" id="SSF52200">
    <property type="entry name" value="Toll/Interleukin receptor TIR domain"/>
    <property type="match status" value="1"/>
</dbReference>
<dbReference type="Pfam" id="PF13676">
    <property type="entry name" value="TIR_2"/>
    <property type="match status" value="1"/>
</dbReference>
<dbReference type="Proteomes" id="UP000076720">
    <property type="component" value="Chromosome"/>
</dbReference>
<sequence length="575" mass="64097">MTSAGRLTTQLPEISNLVPRVAPFVGRDEEIAEVFSLHAEHPAVLLHDPVDRPLGYGTSQTAVAYVHTYSRRYEMAWTLDCGRERDPGRLSERVRQALDQLCEAYETARDEELSGPFAVNWLLIYDNVADPDAVRDLLPEGNARILVTSRTTGTWDERARLEVGPVGRDEAAKIFKEVATLDQRNADLLAGAFDGHPGQLVRAAEEIRAGTVTPEQFLTLADIVRMAPEPRGSRARSTVAAPRRPGHHPGPDRTSLRTLILRSPVCRDAGSYRIWIAALREHTDVFLDDRLTADFFIPERVDGLLDIAFDESGGPGFLRALATTVEATAEAAKAGQETARDIREIVEAAAARWPGRNGARVPPPRPSAVPVPAEDASKFLFFVSWVNRDDHAKEAVAFHEMLQRAVAARRGKHELSAGYMDYKTKQGAQWEPRLIEAIRTTRLLVPLITTDYFTSPWCRREWAVMMERIRDVGADEGSEPVAIIPVFWVRPLATFELPKDFTDFQYRALGGPDGEFVEDVYDLSVARRKDSLHDYVQNLAKYMIETAAASPLPHLPKKQVMELPLAFPEANGEAR</sequence>
<dbReference type="InterPro" id="IPR000157">
    <property type="entry name" value="TIR_dom"/>
</dbReference>
<reference evidence="4" key="1">
    <citation type="submission" date="2015-10" db="EMBL/GenBank/DDBJ databases">
        <title>Complete genome sequence of Streptomyces ambofaciens DSM 40697.</title>
        <authorList>
            <person name="Thibessard A."/>
            <person name="Leblond P."/>
        </authorList>
    </citation>
    <scope>NUCLEOTIDE SEQUENCE [LARGE SCALE GENOMIC DNA]</scope>
    <source>
        <strain evidence="4">DSM 40697</strain>
    </source>
</reference>
<organism evidence="3 4">
    <name type="scientific">Streptomyces ambofaciens</name>
    <dbReference type="NCBI Taxonomy" id="1889"/>
    <lineage>
        <taxon>Bacteria</taxon>
        <taxon>Bacillati</taxon>
        <taxon>Actinomycetota</taxon>
        <taxon>Actinomycetes</taxon>
        <taxon>Kitasatosporales</taxon>
        <taxon>Streptomycetaceae</taxon>
        <taxon>Streptomyces</taxon>
    </lineage>
</organism>
<dbReference type="Gene3D" id="3.40.50.300">
    <property type="entry name" value="P-loop containing nucleotide triphosphate hydrolases"/>
    <property type="match status" value="1"/>
</dbReference>
<evidence type="ECO:0000259" key="2">
    <source>
        <dbReference type="Pfam" id="PF13676"/>
    </source>
</evidence>
<feature type="domain" description="TIR" evidence="2">
    <location>
        <begin position="415"/>
        <end position="506"/>
    </location>
</feature>
<protein>
    <recommendedName>
        <fullName evidence="2">TIR domain-containing protein</fullName>
    </recommendedName>
</protein>
<evidence type="ECO:0000313" key="4">
    <source>
        <dbReference type="Proteomes" id="UP000076720"/>
    </source>
</evidence>
<dbReference type="EMBL" id="CP012949">
    <property type="protein sequence ID" value="ANB09201.1"/>
    <property type="molecule type" value="Genomic_DNA"/>
</dbReference>
<feature type="region of interest" description="Disordered" evidence="1">
    <location>
        <begin position="230"/>
        <end position="253"/>
    </location>
</feature>
<dbReference type="InterPro" id="IPR035897">
    <property type="entry name" value="Toll_tir_struct_dom_sf"/>
</dbReference>